<evidence type="ECO:0000256" key="5">
    <source>
        <dbReference type="ARBA" id="ARBA00022691"/>
    </source>
</evidence>
<dbReference type="NCBIfam" id="TIGR00755">
    <property type="entry name" value="ksgA"/>
    <property type="match status" value="1"/>
</dbReference>
<sequence>MAKLKYNHHIVKKKFGQNFLIDNDIINSIVYSINPKNTETMIEIGPGLGALTKHMYKYLNKLFLVEYDIDLVNRLLNYFSDVKNLKIFFKNALKFDFSHIDNKYYNSVRVFGNLPYNISVLLLLHLFKYKNIYDMHFMFQKEVANRLLAFPNTKHYGRLSIISQYFCNITHLFDVFPESFRPIPKVSSTFLRLSPYQKKKYYLKNLKSLIKVTSLAFGNRRKIIKNSLFELFSENELINLQIDPTLRAENISIEQYCRLSNCISE</sequence>
<keyword evidence="4 7" id="KW-0808">Transferase</keyword>
<dbReference type="HAMAP" id="MF_00607">
    <property type="entry name" value="16SrRNA_methyltr_A"/>
    <property type="match status" value="1"/>
</dbReference>
<dbReference type="PANTHER" id="PTHR11727:SF7">
    <property type="entry name" value="DIMETHYLADENOSINE TRANSFERASE-RELATED"/>
    <property type="match status" value="1"/>
</dbReference>
<dbReference type="PANTHER" id="PTHR11727">
    <property type="entry name" value="DIMETHYLADENOSINE TRANSFERASE"/>
    <property type="match status" value="1"/>
</dbReference>
<reference evidence="10 11" key="1">
    <citation type="submission" date="2015-04" db="EMBL/GenBank/DDBJ databases">
        <title>Buchnera aphidicola assembly.</title>
        <authorList>
            <person name="Zhang Y."/>
        </authorList>
    </citation>
    <scope>NUCLEOTIDE SEQUENCE [LARGE SCALE GENOMIC DNA]</scope>
    <source>
        <strain evidence="10 11">SC</strain>
    </source>
</reference>
<dbReference type="GO" id="GO:0003723">
    <property type="term" value="F:RNA binding"/>
    <property type="evidence" value="ECO:0007669"/>
    <property type="project" value="UniProtKB-UniRule"/>
</dbReference>
<dbReference type="Gene3D" id="1.10.8.100">
    <property type="entry name" value="Ribosomal RNA adenine dimethylase-like, domain 2"/>
    <property type="match status" value="1"/>
</dbReference>
<dbReference type="GO" id="GO:0005829">
    <property type="term" value="C:cytosol"/>
    <property type="evidence" value="ECO:0007669"/>
    <property type="project" value="TreeGrafter"/>
</dbReference>
<dbReference type="AlphaFoldDB" id="A0A172WD98"/>
<dbReference type="Pfam" id="PF00398">
    <property type="entry name" value="RrnaAD"/>
    <property type="match status" value="1"/>
</dbReference>
<evidence type="ECO:0000256" key="2">
    <source>
        <dbReference type="ARBA" id="ARBA00022552"/>
    </source>
</evidence>
<dbReference type="Proteomes" id="UP000077654">
    <property type="component" value="Chromosome"/>
</dbReference>
<dbReference type="FunFam" id="1.10.8.100:FF:000001">
    <property type="entry name" value="Ribosomal RNA small subunit methyltransferase A"/>
    <property type="match status" value="1"/>
</dbReference>
<keyword evidence="11" id="KW-1185">Reference proteome</keyword>
<evidence type="ECO:0000256" key="4">
    <source>
        <dbReference type="ARBA" id="ARBA00022679"/>
    </source>
</evidence>
<dbReference type="InterPro" id="IPR011530">
    <property type="entry name" value="rRNA_adenine_dimethylase"/>
</dbReference>
<keyword evidence="6 7" id="KW-0694">RNA-binding</keyword>
<dbReference type="InterPro" id="IPR001737">
    <property type="entry name" value="KsgA/Erm"/>
</dbReference>
<dbReference type="Gene3D" id="3.40.50.150">
    <property type="entry name" value="Vaccinia Virus protein VP39"/>
    <property type="match status" value="1"/>
</dbReference>
<dbReference type="SMART" id="SM00650">
    <property type="entry name" value="rADc"/>
    <property type="match status" value="1"/>
</dbReference>
<protein>
    <recommendedName>
        <fullName evidence="7">Ribosomal RNA small subunit methyltransferase A</fullName>
        <ecNumber evidence="7">2.1.1.182</ecNumber>
    </recommendedName>
    <alternativeName>
        <fullName evidence="7">16S rRNA (adenine(1518)-N(6)/adenine(1519)-N(6))-dimethyltransferase</fullName>
    </alternativeName>
    <alternativeName>
        <fullName evidence="7">16S rRNA dimethyladenosine transferase</fullName>
    </alternativeName>
    <alternativeName>
        <fullName evidence="7">16S rRNA dimethylase</fullName>
    </alternativeName>
    <alternativeName>
        <fullName evidence="7">S-adenosylmethionine-6-N', N'-adenosyl(rRNA) dimethyltransferase</fullName>
    </alternativeName>
</protein>
<dbReference type="RefSeq" id="WP_075473949.1">
    <property type="nucleotide sequence ID" value="NZ_CP011299.1"/>
</dbReference>
<feature type="binding site" evidence="7 8">
    <location>
        <position position="18"/>
    </location>
    <ligand>
        <name>S-adenosyl-L-methionine</name>
        <dbReference type="ChEBI" id="CHEBI:59789"/>
    </ligand>
</feature>
<feature type="domain" description="Ribosomal RNA adenine methylase transferase N-terminal" evidence="9">
    <location>
        <begin position="25"/>
        <end position="197"/>
    </location>
</feature>
<name>A0A172WD98_BUCSC</name>
<feature type="binding site" evidence="7 8">
    <location>
        <position position="20"/>
    </location>
    <ligand>
        <name>S-adenosyl-L-methionine</name>
        <dbReference type="ChEBI" id="CHEBI:59789"/>
    </ligand>
</feature>
<keyword evidence="1 7" id="KW-0963">Cytoplasm</keyword>
<evidence type="ECO:0000256" key="6">
    <source>
        <dbReference type="ARBA" id="ARBA00022884"/>
    </source>
</evidence>
<dbReference type="SUPFAM" id="SSF53335">
    <property type="entry name" value="S-adenosyl-L-methionine-dependent methyltransferases"/>
    <property type="match status" value="1"/>
</dbReference>
<dbReference type="InterPro" id="IPR020598">
    <property type="entry name" value="rRNA_Ade_methylase_Trfase_N"/>
</dbReference>
<dbReference type="InterPro" id="IPR023165">
    <property type="entry name" value="rRNA_Ade_diMease-like_C"/>
</dbReference>
<dbReference type="PROSITE" id="PS01131">
    <property type="entry name" value="RRNA_A_DIMETH"/>
    <property type="match status" value="1"/>
</dbReference>
<dbReference type="OrthoDB" id="9814755at2"/>
<dbReference type="EMBL" id="CP011299">
    <property type="protein sequence ID" value="ANF16940.1"/>
    <property type="molecule type" value="Genomic_DNA"/>
</dbReference>
<comment type="caution">
    <text evidence="7 8">Lacks conserved residue(s) required for the propagation of feature annotation.</text>
</comment>
<dbReference type="InterPro" id="IPR029063">
    <property type="entry name" value="SAM-dependent_MTases_sf"/>
</dbReference>
<accession>A0A172WD98</accession>
<evidence type="ECO:0000313" key="10">
    <source>
        <dbReference type="EMBL" id="ANF16940.1"/>
    </source>
</evidence>
<evidence type="ECO:0000256" key="3">
    <source>
        <dbReference type="ARBA" id="ARBA00022603"/>
    </source>
</evidence>
<evidence type="ECO:0000256" key="8">
    <source>
        <dbReference type="PROSITE-ProRule" id="PRU01026"/>
    </source>
</evidence>
<dbReference type="GO" id="GO:0052908">
    <property type="term" value="F:16S rRNA (adenine(1518)-N(6)/adenine(1519)-N(6))-dimethyltransferase activity"/>
    <property type="evidence" value="ECO:0007669"/>
    <property type="project" value="UniProtKB-EC"/>
</dbReference>
<evidence type="ECO:0000259" key="9">
    <source>
        <dbReference type="SMART" id="SM00650"/>
    </source>
</evidence>
<comment type="catalytic activity">
    <reaction evidence="7">
        <text>adenosine(1518)/adenosine(1519) in 16S rRNA + 4 S-adenosyl-L-methionine = N(6)-dimethyladenosine(1518)/N(6)-dimethyladenosine(1519) in 16S rRNA + 4 S-adenosyl-L-homocysteine + 4 H(+)</text>
        <dbReference type="Rhea" id="RHEA:19609"/>
        <dbReference type="Rhea" id="RHEA-COMP:10232"/>
        <dbReference type="Rhea" id="RHEA-COMP:10233"/>
        <dbReference type="ChEBI" id="CHEBI:15378"/>
        <dbReference type="ChEBI" id="CHEBI:57856"/>
        <dbReference type="ChEBI" id="CHEBI:59789"/>
        <dbReference type="ChEBI" id="CHEBI:74411"/>
        <dbReference type="ChEBI" id="CHEBI:74493"/>
        <dbReference type="EC" id="2.1.1.182"/>
    </reaction>
</comment>
<comment type="function">
    <text evidence="7">Specifically dimethylates two adjacent adenosines (A1518 and A1519) in the loop of a conserved hairpin near the 3'-end of 16S rRNA in the 30S particle. May play a critical role in biogenesis of 30S subunits.</text>
</comment>
<dbReference type="EC" id="2.1.1.182" evidence="7"/>
<keyword evidence="5 7" id="KW-0949">S-adenosyl-L-methionine</keyword>
<evidence type="ECO:0000256" key="1">
    <source>
        <dbReference type="ARBA" id="ARBA00022490"/>
    </source>
</evidence>
<dbReference type="PATRIC" id="fig|118110.3.peg.126"/>
<gene>
    <name evidence="7" type="primary">rsmA</name>
    <name evidence="7" type="synonym">ksgA</name>
    <name evidence="10" type="ORF">XW81_00660</name>
</gene>
<dbReference type="PROSITE" id="PS51689">
    <property type="entry name" value="SAM_RNA_A_N6_MT"/>
    <property type="match status" value="1"/>
</dbReference>
<comment type="subcellular location">
    <subcellularLocation>
        <location evidence="7">Cytoplasm</location>
    </subcellularLocation>
</comment>
<feature type="binding site" evidence="7 8">
    <location>
        <position position="45"/>
    </location>
    <ligand>
        <name>S-adenosyl-L-methionine</name>
        <dbReference type="ChEBI" id="CHEBI:59789"/>
    </ligand>
</feature>
<evidence type="ECO:0000313" key="11">
    <source>
        <dbReference type="Proteomes" id="UP000077654"/>
    </source>
</evidence>
<comment type="similarity">
    <text evidence="7">Belongs to the class I-like SAM-binding methyltransferase superfamily. rRNA adenine N(6)-methyltransferase family. RsmA subfamily.</text>
</comment>
<organism evidence="10 11">
    <name type="scientific">Buchnera aphidicola subsp. Schlechtendalia chinensis</name>
    <dbReference type="NCBI Taxonomy" id="118110"/>
    <lineage>
        <taxon>Bacteria</taxon>
        <taxon>Pseudomonadati</taxon>
        <taxon>Pseudomonadota</taxon>
        <taxon>Gammaproteobacteria</taxon>
        <taxon>Enterobacterales</taxon>
        <taxon>Erwiniaceae</taxon>
        <taxon>Buchnera</taxon>
    </lineage>
</organism>
<feature type="binding site" evidence="7 8">
    <location>
        <position position="113"/>
    </location>
    <ligand>
        <name>S-adenosyl-L-methionine</name>
        <dbReference type="ChEBI" id="CHEBI:59789"/>
    </ligand>
</feature>
<feature type="binding site" evidence="7 8">
    <location>
        <position position="66"/>
    </location>
    <ligand>
        <name>S-adenosyl-L-methionine</name>
        <dbReference type="ChEBI" id="CHEBI:59789"/>
    </ligand>
</feature>
<keyword evidence="3 7" id="KW-0489">Methyltransferase</keyword>
<dbReference type="InterPro" id="IPR020596">
    <property type="entry name" value="rRNA_Ade_Mease_Trfase_CS"/>
</dbReference>
<dbReference type="STRING" id="118110.XW81_00660"/>
<keyword evidence="2 7" id="KW-0698">rRNA processing</keyword>
<evidence type="ECO:0000256" key="7">
    <source>
        <dbReference type="HAMAP-Rule" id="MF_00607"/>
    </source>
</evidence>
<proteinExistence type="inferred from homology"/>